<organism evidence="3 4">
    <name type="scientific">Paraburkholderia bryophila</name>
    <dbReference type="NCBI Taxonomy" id="420952"/>
    <lineage>
        <taxon>Bacteria</taxon>
        <taxon>Pseudomonadati</taxon>
        <taxon>Pseudomonadota</taxon>
        <taxon>Betaproteobacteria</taxon>
        <taxon>Burkholderiales</taxon>
        <taxon>Burkholderiaceae</taxon>
        <taxon>Paraburkholderia</taxon>
    </lineage>
</organism>
<comment type="caution">
    <text evidence="3">The sequence shown here is derived from an EMBL/GenBank/DDBJ whole genome shotgun (WGS) entry which is preliminary data.</text>
</comment>
<evidence type="ECO:0000256" key="1">
    <source>
        <dbReference type="SAM" id="Phobius"/>
    </source>
</evidence>
<sequence length="385" mass="43539">MSTINAGDAKHQVVEDLKPLTSLRFVAAMMIVILHAKAYFTWPWLKDAVWPLDHGVSFFFVLSGFILTHVYASKSFPGYIAFIRARIARLWPVHVFTLLATVIFIRADRLVLDGPGIFNKWLELASNLSLTHAAMPFDAYVFSWNSVSWSISTEAFFYLAFPMLLINIRHTWLCKLLGSALIALGVVAVMKMFGVPPDGGRFQVSLRSGLYAFPLVRAFEFCLGMSTWVLWDRYIRHLRMSALAWTVLELAMLTIIARWFGNEFYVVADHIRLATLYTLFGQSGSAWLIAPLIAVLAAGRGAIGKALSWRPFVYLGEISFSIYMLHQILMKFFSWDVLPEIATPVMYFCALIFLAAASHALIEVPCRKRILQQKSRISLSPRSIP</sequence>
<dbReference type="PANTHER" id="PTHR23028:SF131">
    <property type="entry name" value="BLR2367 PROTEIN"/>
    <property type="match status" value="1"/>
</dbReference>
<dbReference type="Pfam" id="PF01757">
    <property type="entry name" value="Acyl_transf_3"/>
    <property type="match status" value="1"/>
</dbReference>
<dbReference type="OrthoDB" id="8772324at2"/>
<dbReference type="EMBL" id="QLTK01000004">
    <property type="protein sequence ID" value="RAS35871.1"/>
    <property type="molecule type" value="Genomic_DNA"/>
</dbReference>
<protein>
    <submittedName>
        <fullName evidence="3">Peptidoglycan/LPS O-acetylase OafA/YrhL</fullName>
    </submittedName>
</protein>
<dbReference type="PANTHER" id="PTHR23028">
    <property type="entry name" value="ACETYLTRANSFERASE"/>
    <property type="match status" value="1"/>
</dbReference>
<feature type="transmembrane region" description="Helical" evidence="1">
    <location>
        <begin position="242"/>
        <end position="260"/>
    </location>
</feature>
<keyword evidence="1" id="KW-0812">Transmembrane</keyword>
<feature type="transmembrane region" description="Helical" evidence="1">
    <location>
        <begin position="54"/>
        <end position="72"/>
    </location>
</feature>
<evidence type="ECO:0000259" key="2">
    <source>
        <dbReference type="Pfam" id="PF01757"/>
    </source>
</evidence>
<feature type="transmembrane region" description="Helical" evidence="1">
    <location>
        <begin position="21"/>
        <end position="42"/>
    </location>
</feature>
<reference evidence="3 4" key="1">
    <citation type="submission" date="2018-06" db="EMBL/GenBank/DDBJ databases">
        <title>Genomic Encyclopedia of Type Strains, Phase III (KMG-III): the genomes of soil and plant-associated and newly described type strains.</title>
        <authorList>
            <person name="Whitman W."/>
        </authorList>
    </citation>
    <scope>NUCLEOTIDE SEQUENCE [LARGE SCALE GENOMIC DNA]</scope>
    <source>
        <strain evidence="3 4">LMG 23644</strain>
    </source>
</reference>
<dbReference type="InterPro" id="IPR050879">
    <property type="entry name" value="Acyltransferase_3"/>
</dbReference>
<dbReference type="GO" id="GO:0016747">
    <property type="term" value="F:acyltransferase activity, transferring groups other than amino-acyl groups"/>
    <property type="evidence" value="ECO:0007669"/>
    <property type="project" value="InterPro"/>
</dbReference>
<dbReference type="AlphaFoldDB" id="A0A329CQE8"/>
<feature type="transmembrane region" description="Helical" evidence="1">
    <location>
        <begin position="311"/>
        <end position="333"/>
    </location>
</feature>
<gene>
    <name evidence="3" type="ORF">BX591_104201</name>
</gene>
<evidence type="ECO:0000313" key="3">
    <source>
        <dbReference type="EMBL" id="RAS35871.1"/>
    </source>
</evidence>
<feature type="transmembrane region" description="Helical" evidence="1">
    <location>
        <begin position="210"/>
        <end position="230"/>
    </location>
</feature>
<evidence type="ECO:0000313" key="4">
    <source>
        <dbReference type="Proteomes" id="UP000248918"/>
    </source>
</evidence>
<feature type="transmembrane region" description="Helical" evidence="1">
    <location>
        <begin position="172"/>
        <end position="190"/>
    </location>
</feature>
<feature type="transmembrane region" description="Helical" evidence="1">
    <location>
        <begin position="147"/>
        <end position="165"/>
    </location>
</feature>
<feature type="transmembrane region" description="Helical" evidence="1">
    <location>
        <begin position="93"/>
        <end position="112"/>
    </location>
</feature>
<proteinExistence type="predicted"/>
<accession>A0A329CQE8</accession>
<feature type="transmembrane region" description="Helical" evidence="1">
    <location>
        <begin position="345"/>
        <end position="366"/>
    </location>
</feature>
<dbReference type="InterPro" id="IPR002656">
    <property type="entry name" value="Acyl_transf_3_dom"/>
</dbReference>
<keyword evidence="1" id="KW-1133">Transmembrane helix</keyword>
<dbReference type="RefSeq" id="WP_111930618.1">
    <property type="nucleotide sequence ID" value="NZ_CADFFP010000005.1"/>
</dbReference>
<name>A0A329CQE8_9BURK</name>
<keyword evidence="1" id="KW-0472">Membrane</keyword>
<dbReference type="Proteomes" id="UP000248918">
    <property type="component" value="Unassembled WGS sequence"/>
</dbReference>
<feature type="transmembrane region" description="Helical" evidence="1">
    <location>
        <begin position="280"/>
        <end position="299"/>
    </location>
</feature>
<feature type="domain" description="Acyltransferase 3" evidence="2">
    <location>
        <begin position="22"/>
        <end position="355"/>
    </location>
</feature>
<dbReference type="GO" id="GO:0000271">
    <property type="term" value="P:polysaccharide biosynthetic process"/>
    <property type="evidence" value="ECO:0007669"/>
    <property type="project" value="TreeGrafter"/>
</dbReference>
<dbReference type="GO" id="GO:0016020">
    <property type="term" value="C:membrane"/>
    <property type="evidence" value="ECO:0007669"/>
    <property type="project" value="TreeGrafter"/>
</dbReference>